<dbReference type="EMBL" id="AEJB01000577">
    <property type="protein sequence ID" value="ELP62798.1"/>
    <property type="molecule type" value="Genomic_DNA"/>
</dbReference>
<proteinExistence type="predicted"/>
<protein>
    <submittedName>
        <fullName evidence="1">Uncharacterized protein</fullName>
    </submittedName>
</protein>
<name>L7ETQ5_STRT8</name>
<evidence type="ECO:0000313" key="1">
    <source>
        <dbReference type="EMBL" id="ELP62798.1"/>
    </source>
</evidence>
<feature type="non-terminal residue" evidence="1">
    <location>
        <position position="51"/>
    </location>
</feature>
<comment type="caution">
    <text evidence="1">The sequence shown here is derived from an EMBL/GenBank/DDBJ whole genome shotgun (WGS) entry which is preliminary data.</text>
</comment>
<evidence type="ECO:0000313" key="2">
    <source>
        <dbReference type="Proteomes" id="UP000010931"/>
    </source>
</evidence>
<organism evidence="1 2">
    <name type="scientific">Streptomyces turgidiscabies (strain Car8)</name>
    <dbReference type="NCBI Taxonomy" id="698760"/>
    <lineage>
        <taxon>Bacteria</taxon>
        <taxon>Bacillati</taxon>
        <taxon>Actinomycetota</taxon>
        <taxon>Actinomycetes</taxon>
        <taxon>Kitasatosporales</taxon>
        <taxon>Streptomycetaceae</taxon>
        <taxon>Streptomyces</taxon>
    </lineage>
</organism>
<reference evidence="1 2" key="1">
    <citation type="journal article" date="2011" name="Plasmid">
        <title>Streptomyces turgidiscabies Car8 contains a modular pathogenicity island that shares virulence genes with other actinobacterial plant pathogens.</title>
        <authorList>
            <person name="Huguet-Tapia J.C."/>
            <person name="Badger J.H."/>
            <person name="Loria R."/>
            <person name="Pettis G.S."/>
        </authorList>
    </citation>
    <scope>NUCLEOTIDE SEQUENCE [LARGE SCALE GENOMIC DNA]</scope>
    <source>
        <strain evidence="1 2">Car8</strain>
    </source>
</reference>
<keyword evidence="2" id="KW-1185">Reference proteome</keyword>
<accession>L7ETQ5</accession>
<gene>
    <name evidence="1" type="ORF">STRTUCAR8_03925</name>
</gene>
<dbReference type="AlphaFoldDB" id="L7ETQ5"/>
<sequence>MLGDAECVSVCFGELAQARRAVEDGAPVGRGGVLRGDGGGLPGWAAAAARM</sequence>
<dbReference type="Proteomes" id="UP000010931">
    <property type="component" value="Unassembled WGS sequence"/>
</dbReference>